<dbReference type="InterPro" id="IPR050111">
    <property type="entry name" value="C-type_lectin/snaclec_domain"/>
</dbReference>
<dbReference type="STRING" id="6265.A0A0B2URE0"/>
<evidence type="ECO:0000259" key="1">
    <source>
        <dbReference type="PROSITE" id="PS50041"/>
    </source>
</evidence>
<evidence type="ECO:0000313" key="2">
    <source>
        <dbReference type="EMBL" id="KHN71769.1"/>
    </source>
</evidence>
<name>A0A0B2URE0_TOXCA</name>
<dbReference type="InterPro" id="IPR001304">
    <property type="entry name" value="C-type_lectin-like"/>
</dbReference>
<dbReference type="Proteomes" id="UP000031036">
    <property type="component" value="Unassembled WGS sequence"/>
</dbReference>
<organism evidence="2 3">
    <name type="scientific">Toxocara canis</name>
    <name type="common">Canine roundworm</name>
    <dbReference type="NCBI Taxonomy" id="6265"/>
    <lineage>
        <taxon>Eukaryota</taxon>
        <taxon>Metazoa</taxon>
        <taxon>Ecdysozoa</taxon>
        <taxon>Nematoda</taxon>
        <taxon>Chromadorea</taxon>
        <taxon>Rhabditida</taxon>
        <taxon>Spirurina</taxon>
        <taxon>Ascaridomorpha</taxon>
        <taxon>Ascaridoidea</taxon>
        <taxon>Toxocaridae</taxon>
        <taxon>Toxocara</taxon>
    </lineage>
</organism>
<dbReference type="AlphaFoldDB" id="A0A0B2URE0"/>
<comment type="caution">
    <text evidence="2">The sequence shown here is derived from an EMBL/GenBank/DDBJ whole genome shotgun (WGS) entry which is preliminary data.</text>
</comment>
<proteinExistence type="predicted"/>
<evidence type="ECO:0000313" key="3">
    <source>
        <dbReference type="Proteomes" id="UP000031036"/>
    </source>
</evidence>
<dbReference type="PANTHER" id="PTHR22803">
    <property type="entry name" value="MANNOSE, PHOSPHOLIPASE, LECTIN RECEPTOR RELATED"/>
    <property type="match status" value="1"/>
</dbReference>
<sequence>VRGQTTYLPARAICQTLGAQLVWFDTRAELQFVNNLAISQGATTYWIGLNQIFGAWVWPTGRPTTFFNWRPSQPDRCCGRNVTCVLANFRNRVGQWDDASCESVRGNPQGYVCKM</sequence>
<protein>
    <submittedName>
        <fullName evidence="2">Aggrecan core protein</fullName>
    </submittedName>
</protein>
<dbReference type="Gene3D" id="3.10.100.10">
    <property type="entry name" value="Mannose-Binding Protein A, subunit A"/>
    <property type="match status" value="1"/>
</dbReference>
<keyword evidence="3" id="KW-1185">Reference proteome</keyword>
<accession>A0A0B2URE0</accession>
<dbReference type="SUPFAM" id="SSF56436">
    <property type="entry name" value="C-type lectin-like"/>
    <property type="match status" value="1"/>
</dbReference>
<dbReference type="InterPro" id="IPR016186">
    <property type="entry name" value="C-type_lectin-like/link_sf"/>
</dbReference>
<dbReference type="CDD" id="cd00037">
    <property type="entry name" value="CLECT"/>
    <property type="match status" value="1"/>
</dbReference>
<dbReference type="InterPro" id="IPR016187">
    <property type="entry name" value="CTDL_fold"/>
</dbReference>
<dbReference type="Pfam" id="PF00059">
    <property type="entry name" value="Lectin_C"/>
    <property type="match status" value="1"/>
</dbReference>
<gene>
    <name evidence="2" type="primary">ACAN</name>
    <name evidence="2" type="ORF">Tcan_02084</name>
</gene>
<feature type="non-terminal residue" evidence="2">
    <location>
        <position position="1"/>
    </location>
</feature>
<dbReference type="OrthoDB" id="5867782at2759"/>
<reference evidence="2 3" key="1">
    <citation type="submission" date="2014-11" db="EMBL/GenBank/DDBJ databases">
        <title>Genetic blueprint of the zoonotic pathogen Toxocara canis.</title>
        <authorList>
            <person name="Zhu X.-Q."/>
            <person name="Korhonen P.K."/>
            <person name="Cai H."/>
            <person name="Young N.D."/>
            <person name="Nejsum P."/>
            <person name="von Samson-Himmelstjerna G."/>
            <person name="Boag P.R."/>
            <person name="Tan P."/>
            <person name="Li Q."/>
            <person name="Min J."/>
            <person name="Yang Y."/>
            <person name="Wang X."/>
            <person name="Fang X."/>
            <person name="Hall R.S."/>
            <person name="Hofmann A."/>
            <person name="Sternberg P.W."/>
            <person name="Jex A.R."/>
            <person name="Gasser R.B."/>
        </authorList>
    </citation>
    <scope>NUCLEOTIDE SEQUENCE [LARGE SCALE GENOMIC DNA]</scope>
    <source>
        <strain evidence="2">PN_DK_2014</strain>
    </source>
</reference>
<dbReference type="PROSITE" id="PS50041">
    <property type="entry name" value="C_TYPE_LECTIN_2"/>
    <property type="match status" value="1"/>
</dbReference>
<dbReference type="SMART" id="SM00034">
    <property type="entry name" value="CLECT"/>
    <property type="match status" value="1"/>
</dbReference>
<feature type="domain" description="C-type lectin" evidence="1">
    <location>
        <begin position="1"/>
        <end position="102"/>
    </location>
</feature>
<dbReference type="EMBL" id="JPKZ01020779">
    <property type="protein sequence ID" value="KHN71769.1"/>
    <property type="molecule type" value="Genomic_DNA"/>
</dbReference>